<keyword evidence="3" id="KW-1185">Reference proteome</keyword>
<evidence type="ECO:0000313" key="3">
    <source>
        <dbReference type="Proteomes" id="UP001596183"/>
    </source>
</evidence>
<dbReference type="Gene3D" id="3.40.50.720">
    <property type="entry name" value="NAD(P)-binding Rossmann-like Domain"/>
    <property type="match status" value="1"/>
</dbReference>
<dbReference type="GO" id="GO:0016491">
    <property type="term" value="F:oxidoreductase activity"/>
    <property type="evidence" value="ECO:0007669"/>
    <property type="project" value="UniProtKB-KW"/>
</dbReference>
<dbReference type="PANTHER" id="PTHR15020:SF50">
    <property type="entry name" value="UPF0659 PROTEIN YMR090W"/>
    <property type="match status" value="1"/>
</dbReference>
<protein>
    <submittedName>
        <fullName evidence="2">NAD(P)-binding oxidoreductase</fullName>
        <ecNumber evidence="2">1.1.1.-</ecNumber>
    </submittedName>
</protein>
<keyword evidence="2" id="KW-0560">Oxidoreductase</keyword>
<dbReference type="PANTHER" id="PTHR15020">
    <property type="entry name" value="FLAVIN REDUCTASE-RELATED"/>
    <property type="match status" value="1"/>
</dbReference>
<organism evidence="2 3">
    <name type="scientific">Streptomyces incanus</name>
    <dbReference type="NCBI Taxonomy" id="887453"/>
    <lineage>
        <taxon>Bacteria</taxon>
        <taxon>Bacillati</taxon>
        <taxon>Actinomycetota</taxon>
        <taxon>Actinomycetes</taxon>
        <taxon>Kitasatosporales</taxon>
        <taxon>Streptomycetaceae</taxon>
        <taxon>Streptomyces</taxon>
    </lineage>
</organism>
<evidence type="ECO:0000313" key="2">
    <source>
        <dbReference type="EMBL" id="MFC5672222.1"/>
    </source>
</evidence>
<dbReference type="EMBL" id="JBHSPC010000055">
    <property type="protein sequence ID" value="MFC5672222.1"/>
    <property type="molecule type" value="Genomic_DNA"/>
</dbReference>
<proteinExistence type="predicted"/>
<dbReference type="Proteomes" id="UP001596183">
    <property type="component" value="Unassembled WGS sequence"/>
</dbReference>
<name>A0ABW0XNT9_9ACTN</name>
<sequence>MILAIRSMDAAKEAGVDRYVMVSYLRARAGHGVATDDPFYPYIESKKAADEHLRGSGLDYTILAPDVLSLDEPTGRIDRVIVPADRTTVPRADVAAVAAAVLTDPTTIGRTIGFRAGGTPIAEAIHG</sequence>
<dbReference type="Pfam" id="PF13460">
    <property type="entry name" value="NAD_binding_10"/>
    <property type="match status" value="1"/>
</dbReference>
<reference evidence="3" key="1">
    <citation type="journal article" date="2019" name="Int. J. Syst. Evol. Microbiol.">
        <title>The Global Catalogue of Microorganisms (GCM) 10K type strain sequencing project: providing services to taxonomists for standard genome sequencing and annotation.</title>
        <authorList>
            <consortium name="The Broad Institute Genomics Platform"/>
            <consortium name="The Broad Institute Genome Sequencing Center for Infectious Disease"/>
            <person name="Wu L."/>
            <person name="Ma J."/>
        </authorList>
    </citation>
    <scope>NUCLEOTIDE SEQUENCE [LARGE SCALE GENOMIC DNA]</scope>
    <source>
        <strain evidence="3">JCM 13852</strain>
    </source>
</reference>
<dbReference type="InterPro" id="IPR016040">
    <property type="entry name" value="NAD(P)-bd_dom"/>
</dbReference>
<comment type="caution">
    <text evidence="2">The sequence shown here is derived from an EMBL/GenBank/DDBJ whole genome shotgun (WGS) entry which is preliminary data.</text>
</comment>
<accession>A0ABW0XNT9</accession>
<evidence type="ECO:0000259" key="1">
    <source>
        <dbReference type="Pfam" id="PF13460"/>
    </source>
</evidence>
<feature type="domain" description="NAD(P)-binding" evidence="1">
    <location>
        <begin position="4"/>
        <end position="105"/>
    </location>
</feature>
<gene>
    <name evidence="2" type="ORF">ACFP2V_19505</name>
</gene>
<dbReference type="SUPFAM" id="SSF51735">
    <property type="entry name" value="NAD(P)-binding Rossmann-fold domains"/>
    <property type="match status" value="1"/>
</dbReference>
<dbReference type="InterPro" id="IPR036291">
    <property type="entry name" value="NAD(P)-bd_dom_sf"/>
</dbReference>
<dbReference type="EC" id="1.1.1.-" evidence="2"/>
<dbReference type="RefSeq" id="WP_381213714.1">
    <property type="nucleotide sequence ID" value="NZ_JBHSPC010000055.1"/>
</dbReference>